<dbReference type="PANTHER" id="PTHR39321">
    <property type="entry name" value="NICOTINATE-NUCLEOTIDE ADENYLYLTRANSFERASE-RELATED"/>
    <property type="match status" value="1"/>
</dbReference>
<sequence length="244" mass="27510">MSIEYSLRRDLSSSEGKSVRLGLLGGSFNPVHRCHLSIAQSARQLLNLDRVLFIPTGDPPHKQSRTLADAQHRYRMVELAIQDIPEFALTDIEIRRTGKSYSIDTVRAIQQEYGPDTSLFFIIGLDAFLDLPSWKEAGLLLKTCDFVVISRPSTRFVTLASVPFFNEVPRDRLEALDAATQDRADVPLANGRILTFLRLPPCESSASEIRARLRDGRPLANLLPPLVESYILREGLYREDGERF</sequence>
<feature type="domain" description="Cytidyltransferase-like" evidence="12">
    <location>
        <begin position="23"/>
        <end position="212"/>
    </location>
</feature>
<dbReference type="PANTHER" id="PTHR39321:SF3">
    <property type="entry name" value="PHOSPHOPANTETHEINE ADENYLYLTRANSFERASE"/>
    <property type="match status" value="1"/>
</dbReference>
<keyword evidence="4 11" id="KW-0662">Pyridine nucleotide biosynthesis</keyword>
<dbReference type="InterPro" id="IPR004821">
    <property type="entry name" value="Cyt_trans-like"/>
</dbReference>
<dbReference type="InterPro" id="IPR014729">
    <property type="entry name" value="Rossmann-like_a/b/a_fold"/>
</dbReference>
<evidence type="ECO:0000259" key="12">
    <source>
        <dbReference type="Pfam" id="PF01467"/>
    </source>
</evidence>
<dbReference type="Pfam" id="PF01467">
    <property type="entry name" value="CTP_transf_like"/>
    <property type="match status" value="1"/>
</dbReference>
<dbReference type="SUPFAM" id="SSF52374">
    <property type="entry name" value="Nucleotidylyl transferase"/>
    <property type="match status" value="1"/>
</dbReference>
<protein>
    <recommendedName>
        <fullName evidence="11">Probable nicotinate-nucleotide adenylyltransferase</fullName>
        <ecNumber evidence="11">2.7.7.18</ecNumber>
    </recommendedName>
    <alternativeName>
        <fullName evidence="11">Deamido-NAD(+) diphosphorylase</fullName>
    </alternativeName>
    <alternativeName>
        <fullName evidence="11">Deamido-NAD(+) pyrophosphorylase</fullName>
    </alternativeName>
    <alternativeName>
        <fullName evidence="11">Nicotinate mononucleotide adenylyltransferase</fullName>
        <shortName evidence="11">NaMN adenylyltransferase</shortName>
    </alternativeName>
</protein>
<dbReference type="Gene3D" id="3.40.50.620">
    <property type="entry name" value="HUPs"/>
    <property type="match status" value="1"/>
</dbReference>
<evidence type="ECO:0000256" key="3">
    <source>
        <dbReference type="ARBA" id="ARBA00009014"/>
    </source>
</evidence>
<gene>
    <name evidence="11 13" type="primary">nadD</name>
    <name evidence="13" type="ORF">NSPZN2_10203</name>
</gene>
<keyword evidence="9 11" id="KW-0520">NAD</keyword>
<name>A0ABM8QCX8_9BACT</name>
<comment type="function">
    <text evidence="1 11">Catalyzes the reversible adenylation of nicotinate mononucleotide (NaMN) to nicotinic acid adenine dinucleotide (NaAD).</text>
</comment>
<dbReference type="Proteomes" id="UP000675880">
    <property type="component" value="Unassembled WGS sequence"/>
</dbReference>
<keyword evidence="8 11" id="KW-0067">ATP-binding</keyword>
<evidence type="ECO:0000256" key="1">
    <source>
        <dbReference type="ARBA" id="ARBA00002324"/>
    </source>
</evidence>
<dbReference type="CDD" id="cd02165">
    <property type="entry name" value="NMNAT"/>
    <property type="match status" value="1"/>
</dbReference>
<evidence type="ECO:0000256" key="10">
    <source>
        <dbReference type="ARBA" id="ARBA00048721"/>
    </source>
</evidence>
<evidence type="ECO:0000256" key="4">
    <source>
        <dbReference type="ARBA" id="ARBA00022642"/>
    </source>
</evidence>
<dbReference type="HAMAP" id="MF_00244">
    <property type="entry name" value="NaMN_adenylyltr"/>
    <property type="match status" value="1"/>
</dbReference>
<dbReference type="NCBIfam" id="NF000840">
    <property type="entry name" value="PRK00071.1-3"/>
    <property type="match status" value="1"/>
</dbReference>
<evidence type="ECO:0000256" key="7">
    <source>
        <dbReference type="ARBA" id="ARBA00022741"/>
    </source>
</evidence>
<evidence type="ECO:0000313" key="13">
    <source>
        <dbReference type="EMBL" id="CAE6690594.1"/>
    </source>
</evidence>
<reference evidence="13 14" key="1">
    <citation type="submission" date="2021-02" db="EMBL/GenBank/DDBJ databases">
        <authorList>
            <person name="Han P."/>
        </authorList>
    </citation>
    <scope>NUCLEOTIDE SEQUENCE [LARGE SCALE GENOMIC DNA]</scope>
    <source>
        <strain evidence="13">Candidatus Nitrospira sp. ZN2</strain>
    </source>
</reference>
<dbReference type="NCBIfam" id="TIGR00125">
    <property type="entry name" value="cyt_tran_rel"/>
    <property type="match status" value="1"/>
</dbReference>
<dbReference type="NCBIfam" id="TIGR00482">
    <property type="entry name" value="nicotinate (nicotinamide) nucleotide adenylyltransferase"/>
    <property type="match status" value="1"/>
</dbReference>
<evidence type="ECO:0000256" key="9">
    <source>
        <dbReference type="ARBA" id="ARBA00023027"/>
    </source>
</evidence>
<comment type="similarity">
    <text evidence="3 11">Belongs to the NadD family.</text>
</comment>
<accession>A0ABM8QCX8</accession>
<keyword evidence="14" id="KW-1185">Reference proteome</keyword>
<organism evidence="13 14">
    <name type="scientific">Nitrospira defluvii</name>
    <dbReference type="NCBI Taxonomy" id="330214"/>
    <lineage>
        <taxon>Bacteria</taxon>
        <taxon>Pseudomonadati</taxon>
        <taxon>Nitrospirota</taxon>
        <taxon>Nitrospiria</taxon>
        <taxon>Nitrospirales</taxon>
        <taxon>Nitrospiraceae</taxon>
        <taxon>Nitrospira</taxon>
    </lineage>
</organism>
<proteinExistence type="inferred from homology"/>
<evidence type="ECO:0000256" key="6">
    <source>
        <dbReference type="ARBA" id="ARBA00022695"/>
    </source>
</evidence>
<keyword evidence="7 11" id="KW-0547">Nucleotide-binding</keyword>
<comment type="pathway">
    <text evidence="2 11">Cofactor biosynthesis; NAD(+) biosynthesis; deamido-NAD(+) from nicotinate D-ribonucleotide: step 1/1.</text>
</comment>
<evidence type="ECO:0000313" key="14">
    <source>
        <dbReference type="Proteomes" id="UP000675880"/>
    </source>
</evidence>
<dbReference type="GO" id="GO:0004515">
    <property type="term" value="F:nicotinate-nucleotide adenylyltransferase activity"/>
    <property type="evidence" value="ECO:0007669"/>
    <property type="project" value="UniProtKB-EC"/>
</dbReference>
<comment type="caution">
    <text evidence="13">The sequence shown here is derived from an EMBL/GenBank/DDBJ whole genome shotgun (WGS) entry which is preliminary data.</text>
</comment>
<keyword evidence="6 11" id="KW-0548">Nucleotidyltransferase</keyword>
<keyword evidence="5 11" id="KW-0808">Transferase</keyword>
<evidence type="ECO:0000256" key="2">
    <source>
        <dbReference type="ARBA" id="ARBA00005019"/>
    </source>
</evidence>
<dbReference type="EMBL" id="CAJNBJ010000001">
    <property type="protein sequence ID" value="CAE6690594.1"/>
    <property type="molecule type" value="Genomic_DNA"/>
</dbReference>
<evidence type="ECO:0000256" key="5">
    <source>
        <dbReference type="ARBA" id="ARBA00022679"/>
    </source>
</evidence>
<comment type="catalytic activity">
    <reaction evidence="10 11">
        <text>nicotinate beta-D-ribonucleotide + ATP + H(+) = deamido-NAD(+) + diphosphate</text>
        <dbReference type="Rhea" id="RHEA:22860"/>
        <dbReference type="ChEBI" id="CHEBI:15378"/>
        <dbReference type="ChEBI" id="CHEBI:30616"/>
        <dbReference type="ChEBI" id="CHEBI:33019"/>
        <dbReference type="ChEBI" id="CHEBI:57502"/>
        <dbReference type="ChEBI" id="CHEBI:58437"/>
        <dbReference type="EC" id="2.7.7.18"/>
    </reaction>
</comment>
<dbReference type="EC" id="2.7.7.18" evidence="11"/>
<dbReference type="InterPro" id="IPR005248">
    <property type="entry name" value="NadD/NMNAT"/>
</dbReference>
<evidence type="ECO:0000256" key="11">
    <source>
        <dbReference type="HAMAP-Rule" id="MF_00244"/>
    </source>
</evidence>
<evidence type="ECO:0000256" key="8">
    <source>
        <dbReference type="ARBA" id="ARBA00022840"/>
    </source>
</evidence>